<gene>
    <name evidence="1" type="ORF">RJT34_15441</name>
</gene>
<dbReference type="EMBL" id="JAYKXN010000004">
    <property type="protein sequence ID" value="KAK7292590.1"/>
    <property type="molecule type" value="Genomic_DNA"/>
</dbReference>
<evidence type="ECO:0000313" key="1">
    <source>
        <dbReference type="EMBL" id="KAK7292590.1"/>
    </source>
</evidence>
<comment type="caution">
    <text evidence="1">The sequence shown here is derived from an EMBL/GenBank/DDBJ whole genome shotgun (WGS) entry which is preliminary data.</text>
</comment>
<reference evidence="1 2" key="1">
    <citation type="submission" date="2024-01" db="EMBL/GenBank/DDBJ databases">
        <title>The genomes of 5 underutilized Papilionoideae crops provide insights into root nodulation and disease resistance.</title>
        <authorList>
            <person name="Yuan L."/>
        </authorList>
    </citation>
    <scope>NUCLEOTIDE SEQUENCE [LARGE SCALE GENOMIC DNA]</scope>
    <source>
        <strain evidence="1">LY-2023</strain>
        <tissue evidence="1">Leaf</tissue>
    </source>
</reference>
<organism evidence="1 2">
    <name type="scientific">Clitoria ternatea</name>
    <name type="common">Butterfly pea</name>
    <dbReference type="NCBI Taxonomy" id="43366"/>
    <lineage>
        <taxon>Eukaryota</taxon>
        <taxon>Viridiplantae</taxon>
        <taxon>Streptophyta</taxon>
        <taxon>Embryophyta</taxon>
        <taxon>Tracheophyta</taxon>
        <taxon>Spermatophyta</taxon>
        <taxon>Magnoliopsida</taxon>
        <taxon>eudicotyledons</taxon>
        <taxon>Gunneridae</taxon>
        <taxon>Pentapetalae</taxon>
        <taxon>rosids</taxon>
        <taxon>fabids</taxon>
        <taxon>Fabales</taxon>
        <taxon>Fabaceae</taxon>
        <taxon>Papilionoideae</taxon>
        <taxon>50 kb inversion clade</taxon>
        <taxon>NPAAA clade</taxon>
        <taxon>indigoferoid/millettioid clade</taxon>
        <taxon>Phaseoleae</taxon>
        <taxon>Clitoria</taxon>
    </lineage>
</organism>
<name>A0AAN9J5F2_CLITE</name>
<proteinExistence type="predicted"/>
<sequence>MHQHRASPCMFSLFDRTMFNRLQLHTFSNSFLVIMYGRLKFPLWLILRISCVVSKNEVVVFKFKLFSMGSLSVLFDGSSVLYG</sequence>
<accession>A0AAN9J5F2</accession>
<keyword evidence="2" id="KW-1185">Reference proteome</keyword>
<dbReference type="Proteomes" id="UP001359559">
    <property type="component" value="Unassembled WGS sequence"/>
</dbReference>
<protein>
    <submittedName>
        <fullName evidence="1">Uncharacterized protein</fullName>
    </submittedName>
</protein>
<dbReference type="AlphaFoldDB" id="A0AAN9J5F2"/>
<evidence type="ECO:0000313" key="2">
    <source>
        <dbReference type="Proteomes" id="UP001359559"/>
    </source>
</evidence>